<name>A0ABY2AFA8_9GAMM</name>
<evidence type="ECO:0000313" key="1">
    <source>
        <dbReference type="EMBL" id="TCI01070.1"/>
    </source>
</evidence>
<sequence length="183" mass="20993">MNRIYPYSCTTTRCDTGDVILDEKFNLRLSHSASLKELELIELSKRAGGGVHWAPILPHNWDGLTQEKKSDIVESNEFDIKVEGIYFRNEVNLEDIQKITAYPEIDGLHIMRSTLKDEDVRLLTCFVNLDHLRLRGIQFSDVVIEYVAELKKLRNLDIFETSISESGVSKLNRLLPNCSIWGP</sequence>
<evidence type="ECO:0000313" key="2">
    <source>
        <dbReference type="Proteomes" id="UP000292554"/>
    </source>
</evidence>
<dbReference type="Gene3D" id="3.80.10.10">
    <property type="entry name" value="Ribonuclease Inhibitor"/>
    <property type="match status" value="1"/>
</dbReference>
<gene>
    <name evidence="1" type="ORF">EZV61_19330</name>
</gene>
<dbReference type="InterPro" id="IPR032675">
    <property type="entry name" value="LRR_dom_sf"/>
</dbReference>
<protein>
    <recommendedName>
        <fullName evidence="3">Distal membrane arm assembly complex 2-like protein</fullName>
    </recommendedName>
</protein>
<comment type="caution">
    <text evidence="1">The sequence shown here is derived from an EMBL/GenBank/DDBJ whole genome shotgun (WGS) entry which is preliminary data.</text>
</comment>
<proteinExistence type="predicted"/>
<reference evidence="1 2" key="1">
    <citation type="submission" date="2019-02" db="EMBL/GenBank/DDBJ databases">
        <title>Corallincola luteus sp. nov., a marine bacterium isolated from surface sediment of Bohai Sea in China.</title>
        <authorList>
            <person name="Ren Q."/>
        </authorList>
    </citation>
    <scope>NUCLEOTIDE SEQUENCE [LARGE SCALE GENOMIC DNA]</scope>
    <source>
        <strain evidence="1 2">DASS28</strain>
    </source>
</reference>
<dbReference type="RefSeq" id="WP_131417681.1">
    <property type="nucleotide sequence ID" value="NZ_SJXE01000027.1"/>
</dbReference>
<evidence type="ECO:0008006" key="3">
    <source>
        <dbReference type="Google" id="ProtNLM"/>
    </source>
</evidence>
<organism evidence="1 2">
    <name type="scientific">Corallincola luteus</name>
    <dbReference type="NCBI Taxonomy" id="1775177"/>
    <lineage>
        <taxon>Bacteria</taxon>
        <taxon>Pseudomonadati</taxon>
        <taxon>Pseudomonadota</taxon>
        <taxon>Gammaproteobacteria</taxon>
        <taxon>Alteromonadales</taxon>
        <taxon>Psychromonadaceae</taxon>
        <taxon>Corallincola</taxon>
    </lineage>
</organism>
<accession>A0ABY2AFA8</accession>
<keyword evidence="2" id="KW-1185">Reference proteome</keyword>
<dbReference type="Proteomes" id="UP000292554">
    <property type="component" value="Unassembled WGS sequence"/>
</dbReference>
<dbReference type="EMBL" id="SJXE01000027">
    <property type="protein sequence ID" value="TCI01070.1"/>
    <property type="molecule type" value="Genomic_DNA"/>
</dbReference>
<dbReference type="SUPFAM" id="SSF52047">
    <property type="entry name" value="RNI-like"/>
    <property type="match status" value="1"/>
</dbReference>